<dbReference type="Gene3D" id="1.10.510.10">
    <property type="entry name" value="Transferase(Phosphotransferase) domain 1"/>
    <property type="match status" value="1"/>
</dbReference>
<feature type="domain" description="Protein kinase" evidence="6">
    <location>
        <begin position="35"/>
        <end position="298"/>
    </location>
</feature>
<dbReference type="Pfam" id="PF00069">
    <property type="entry name" value="Pkinase"/>
    <property type="match status" value="1"/>
</dbReference>
<protein>
    <submittedName>
        <fullName evidence="7">Kinase-like domain-containing protein</fullName>
    </submittedName>
</protein>
<feature type="region of interest" description="Disordered" evidence="5">
    <location>
        <begin position="306"/>
        <end position="326"/>
    </location>
</feature>
<sequence>MPSLLSQLKDALTPDDRPRTRDGVTETLTSVWDLYEKKEKIGEGHFAEVFRVAHKETGKEYALKSIKKKRIPKGKEKVIKREIDILARVAGHKHIVGLLSHDSFFETDRSFHLVMELCNGGELFDVIVARGYLAESEAALIIYQILDAVTFLHSQGIVHRDLKPDNLLIKDKNQPKLHIMISDFGLSRVMNYDGEIFLTACGTPGYLAPEVITNLGHGKPADMWSLGCIAYVLISGNMPFYADTTPGIFERILTGAYEFDPECWGEVTEDAIDFIRKLLCVDPDQRMTAEEARQHQWLTYYFPLDGSAGKDDDEKEKVKDATPAAE</sequence>
<keyword evidence="1 3" id="KW-0547">Nucleotide-binding</keyword>
<evidence type="ECO:0000313" key="7">
    <source>
        <dbReference type="EMBL" id="ORZ40149.1"/>
    </source>
</evidence>
<evidence type="ECO:0000256" key="1">
    <source>
        <dbReference type="ARBA" id="ARBA00022741"/>
    </source>
</evidence>
<evidence type="ECO:0000256" key="4">
    <source>
        <dbReference type="RuleBase" id="RU000304"/>
    </source>
</evidence>
<evidence type="ECO:0000259" key="6">
    <source>
        <dbReference type="PROSITE" id="PS50011"/>
    </source>
</evidence>
<dbReference type="PROSITE" id="PS00108">
    <property type="entry name" value="PROTEIN_KINASE_ST"/>
    <property type="match status" value="1"/>
</dbReference>
<dbReference type="InterPro" id="IPR000719">
    <property type="entry name" value="Prot_kinase_dom"/>
</dbReference>
<proteinExistence type="inferred from homology"/>
<reference evidence="7 8" key="1">
    <citation type="submission" date="2016-07" db="EMBL/GenBank/DDBJ databases">
        <title>Pervasive Adenine N6-methylation of Active Genes in Fungi.</title>
        <authorList>
            <consortium name="DOE Joint Genome Institute"/>
            <person name="Mondo S.J."/>
            <person name="Dannebaum R.O."/>
            <person name="Kuo R.C."/>
            <person name="Labutti K."/>
            <person name="Haridas S."/>
            <person name="Kuo A."/>
            <person name="Salamov A."/>
            <person name="Ahrendt S.R."/>
            <person name="Lipzen A."/>
            <person name="Sullivan W."/>
            <person name="Andreopoulos W.B."/>
            <person name="Clum A."/>
            <person name="Lindquist E."/>
            <person name="Daum C."/>
            <person name="Ramamoorthy G.K."/>
            <person name="Gryganskyi A."/>
            <person name="Culley D."/>
            <person name="Magnuson J.K."/>
            <person name="James T.Y."/>
            <person name="O'Malley M.A."/>
            <person name="Stajich J.E."/>
            <person name="Spatafora J.W."/>
            <person name="Visel A."/>
            <person name="Grigoriev I.V."/>
        </authorList>
    </citation>
    <scope>NUCLEOTIDE SEQUENCE [LARGE SCALE GENOMIC DNA]</scope>
    <source>
        <strain evidence="7 8">PL171</strain>
    </source>
</reference>
<accession>A0A1Y2I077</accession>
<evidence type="ECO:0000256" key="5">
    <source>
        <dbReference type="SAM" id="MobiDB-lite"/>
    </source>
</evidence>
<dbReference type="PROSITE" id="PS50011">
    <property type="entry name" value="PROTEIN_KINASE_DOM"/>
    <property type="match status" value="1"/>
</dbReference>
<dbReference type="CDD" id="cd05117">
    <property type="entry name" value="STKc_CAMK"/>
    <property type="match status" value="1"/>
</dbReference>
<gene>
    <name evidence="7" type="ORF">BCR44DRAFT_62246</name>
</gene>
<keyword evidence="8" id="KW-1185">Reference proteome</keyword>
<dbReference type="OrthoDB" id="40902at2759"/>
<dbReference type="GO" id="GO:0005524">
    <property type="term" value="F:ATP binding"/>
    <property type="evidence" value="ECO:0007669"/>
    <property type="project" value="UniProtKB-UniRule"/>
</dbReference>
<dbReference type="Proteomes" id="UP000193411">
    <property type="component" value="Unassembled WGS sequence"/>
</dbReference>
<dbReference type="EMBL" id="MCFL01000003">
    <property type="protein sequence ID" value="ORZ40149.1"/>
    <property type="molecule type" value="Genomic_DNA"/>
</dbReference>
<feature type="compositionally biased region" description="Basic and acidic residues" evidence="5">
    <location>
        <begin position="308"/>
        <end position="320"/>
    </location>
</feature>
<evidence type="ECO:0000313" key="8">
    <source>
        <dbReference type="Proteomes" id="UP000193411"/>
    </source>
</evidence>
<keyword evidence="2 3" id="KW-0067">ATP-binding</keyword>
<dbReference type="FunFam" id="1.10.510.10:FF:000571">
    <property type="entry name" value="Maternal embryonic leucine zipper kinase"/>
    <property type="match status" value="1"/>
</dbReference>
<organism evidence="7 8">
    <name type="scientific">Catenaria anguillulae PL171</name>
    <dbReference type="NCBI Taxonomy" id="765915"/>
    <lineage>
        <taxon>Eukaryota</taxon>
        <taxon>Fungi</taxon>
        <taxon>Fungi incertae sedis</taxon>
        <taxon>Blastocladiomycota</taxon>
        <taxon>Blastocladiomycetes</taxon>
        <taxon>Blastocladiales</taxon>
        <taxon>Catenariaceae</taxon>
        <taxon>Catenaria</taxon>
    </lineage>
</organism>
<dbReference type="GO" id="GO:0004674">
    <property type="term" value="F:protein serine/threonine kinase activity"/>
    <property type="evidence" value="ECO:0007669"/>
    <property type="project" value="UniProtKB-KW"/>
</dbReference>
<dbReference type="InterPro" id="IPR017441">
    <property type="entry name" value="Protein_kinase_ATP_BS"/>
</dbReference>
<keyword evidence="4" id="KW-0723">Serine/threonine-protein kinase</keyword>
<dbReference type="SMART" id="SM00220">
    <property type="entry name" value="S_TKc"/>
    <property type="match status" value="1"/>
</dbReference>
<dbReference type="InterPro" id="IPR011009">
    <property type="entry name" value="Kinase-like_dom_sf"/>
</dbReference>
<keyword evidence="7" id="KW-0808">Transferase</keyword>
<comment type="similarity">
    <text evidence="4">Belongs to the protein kinase superfamily.</text>
</comment>
<evidence type="ECO:0000256" key="3">
    <source>
        <dbReference type="PROSITE-ProRule" id="PRU10141"/>
    </source>
</evidence>
<evidence type="ECO:0000256" key="2">
    <source>
        <dbReference type="ARBA" id="ARBA00022840"/>
    </source>
</evidence>
<name>A0A1Y2I077_9FUNG</name>
<dbReference type="InterPro" id="IPR008271">
    <property type="entry name" value="Ser/Thr_kinase_AS"/>
</dbReference>
<dbReference type="PROSITE" id="PS00107">
    <property type="entry name" value="PROTEIN_KINASE_ATP"/>
    <property type="match status" value="1"/>
</dbReference>
<feature type="binding site" evidence="3">
    <location>
        <position position="68"/>
    </location>
    <ligand>
        <name>ATP</name>
        <dbReference type="ChEBI" id="CHEBI:30616"/>
    </ligand>
</feature>
<dbReference type="AlphaFoldDB" id="A0A1Y2I077"/>
<keyword evidence="7" id="KW-0418">Kinase</keyword>
<dbReference type="PANTHER" id="PTHR24347">
    <property type="entry name" value="SERINE/THREONINE-PROTEIN KINASE"/>
    <property type="match status" value="1"/>
</dbReference>
<comment type="caution">
    <text evidence="7">The sequence shown here is derived from an EMBL/GenBank/DDBJ whole genome shotgun (WGS) entry which is preliminary data.</text>
</comment>
<dbReference type="SUPFAM" id="SSF56112">
    <property type="entry name" value="Protein kinase-like (PK-like)"/>
    <property type="match status" value="1"/>
</dbReference>
<dbReference type="STRING" id="765915.A0A1Y2I077"/>